<dbReference type="Proteomes" id="UP001229421">
    <property type="component" value="Unassembled WGS sequence"/>
</dbReference>
<protein>
    <submittedName>
        <fullName evidence="1">Uncharacterized protein</fullName>
    </submittedName>
</protein>
<gene>
    <name evidence="1" type="ORF">QVD17_09323</name>
</gene>
<evidence type="ECO:0000313" key="2">
    <source>
        <dbReference type="Proteomes" id="UP001229421"/>
    </source>
</evidence>
<organism evidence="1 2">
    <name type="scientific">Tagetes erecta</name>
    <name type="common">African marigold</name>
    <dbReference type="NCBI Taxonomy" id="13708"/>
    <lineage>
        <taxon>Eukaryota</taxon>
        <taxon>Viridiplantae</taxon>
        <taxon>Streptophyta</taxon>
        <taxon>Embryophyta</taxon>
        <taxon>Tracheophyta</taxon>
        <taxon>Spermatophyta</taxon>
        <taxon>Magnoliopsida</taxon>
        <taxon>eudicotyledons</taxon>
        <taxon>Gunneridae</taxon>
        <taxon>Pentapetalae</taxon>
        <taxon>asterids</taxon>
        <taxon>campanulids</taxon>
        <taxon>Asterales</taxon>
        <taxon>Asteraceae</taxon>
        <taxon>Asteroideae</taxon>
        <taxon>Heliantheae alliance</taxon>
        <taxon>Tageteae</taxon>
        <taxon>Tagetes</taxon>
    </lineage>
</organism>
<comment type="caution">
    <text evidence="1">The sequence shown here is derived from an EMBL/GenBank/DDBJ whole genome shotgun (WGS) entry which is preliminary data.</text>
</comment>
<name>A0AAD8L0D8_TARER</name>
<proteinExistence type="predicted"/>
<keyword evidence="2" id="KW-1185">Reference proteome</keyword>
<reference evidence="1" key="1">
    <citation type="journal article" date="2023" name="bioRxiv">
        <title>Improved chromosome-level genome assembly for marigold (Tagetes erecta).</title>
        <authorList>
            <person name="Jiang F."/>
            <person name="Yuan L."/>
            <person name="Wang S."/>
            <person name="Wang H."/>
            <person name="Xu D."/>
            <person name="Wang A."/>
            <person name="Fan W."/>
        </authorList>
    </citation>
    <scope>NUCLEOTIDE SEQUENCE</scope>
    <source>
        <strain evidence="1">WSJ</strain>
        <tissue evidence="1">Leaf</tissue>
    </source>
</reference>
<dbReference type="AlphaFoldDB" id="A0AAD8L0D8"/>
<dbReference type="EMBL" id="JAUHHV010000002">
    <property type="protein sequence ID" value="KAK1432427.1"/>
    <property type="molecule type" value="Genomic_DNA"/>
</dbReference>
<accession>A0AAD8L0D8</accession>
<evidence type="ECO:0000313" key="1">
    <source>
        <dbReference type="EMBL" id="KAK1432427.1"/>
    </source>
</evidence>
<sequence length="89" mass="9974">MLLLIAPNLRPYTICSSIIPFHFCDVFIGLRTDGNVDFQANLFKQLCEWDGGCGVHGSDWKEKKGWGKVVVIDGVEIRGLVVVFMENDT</sequence>